<evidence type="ECO:0000256" key="7">
    <source>
        <dbReference type="ARBA" id="ARBA00023136"/>
    </source>
</evidence>
<dbReference type="Pfam" id="PF01697">
    <property type="entry name" value="Glyco_transf_92"/>
    <property type="match status" value="1"/>
</dbReference>
<dbReference type="EC" id="2.4.1.-" evidence="8"/>
<evidence type="ECO:0000256" key="8">
    <source>
        <dbReference type="RuleBase" id="RU366017"/>
    </source>
</evidence>
<keyword evidence="5" id="KW-0812">Transmembrane</keyword>
<dbReference type="GO" id="GO:0016757">
    <property type="term" value="F:glycosyltransferase activity"/>
    <property type="evidence" value="ECO:0007669"/>
    <property type="project" value="UniProtKB-UniRule"/>
</dbReference>
<dbReference type="Ensembl" id="ENSMMDT00005010228.1">
    <property type="protein sequence ID" value="ENSMMDP00005009920.1"/>
    <property type="gene ID" value="ENSMMDG00005005404.1"/>
</dbReference>
<keyword evidence="4 8" id="KW-0808">Transferase</keyword>
<dbReference type="GO" id="GO:0016020">
    <property type="term" value="C:membrane"/>
    <property type="evidence" value="ECO:0007669"/>
    <property type="project" value="UniProtKB-SubCell"/>
</dbReference>
<reference evidence="9" key="2">
    <citation type="submission" date="2025-08" db="UniProtKB">
        <authorList>
            <consortium name="Ensembl"/>
        </authorList>
    </citation>
    <scope>IDENTIFICATION</scope>
</reference>
<comment type="subcellular location">
    <subcellularLocation>
        <location evidence="1">Membrane</location>
        <topology evidence="1">Single-pass membrane protein</topology>
    </subcellularLocation>
</comment>
<dbReference type="PANTHER" id="PTHR21461:SF52">
    <property type="entry name" value="GLYCOSYLTRANSFERASE FAMILY 92 PROTEIN"/>
    <property type="match status" value="1"/>
</dbReference>
<dbReference type="InterPro" id="IPR008166">
    <property type="entry name" value="Glyco_transf_92"/>
</dbReference>
<evidence type="ECO:0000256" key="2">
    <source>
        <dbReference type="ARBA" id="ARBA00007647"/>
    </source>
</evidence>
<dbReference type="Proteomes" id="UP000472263">
    <property type="component" value="Chromosome 13"/>
</dbReference>
<keyword evidence="7" id="KW-0472">Membrane</keyword>
<evidence type="ECO:0000256" key="5">
    <source>
        <dbReference type="ARBA" id="ARBA00022692"/>
    </source>
</evidence>
<accession>A0A667WWC1</accession>
<dbReference type="PANTHER" id="PTHR21461">
    <property type="entry name" value="GLYCOSYLTRANSFERASE FAMILY 92 PROTEIN"/>
    <property type="match status" value="1"/>
</dbReference>
<keyword evidence="6" id="KW-1133">Transmembrane helix</keyword>
<dbReference type="AlphaFoldDB" id="A0A667WWC1"/>
<name>A0A667WWC1_9TELE</name>
<dbReference type="GO" id="GO:0005737">
    <property type="term" value="C:cytoplasm"/>
    <property type="evidence" value="ECO:0007669"/>
    <property type="project" value="TreeGrafter"/>
</dbReference>
<evidence type="ECO:0000256" key="4">
    <source>
        <dbReference type="ARBA" id="ARBA00022679"/>
    </source>
</evidence>
<evidence type="ECO:0000313" key="9">
    <source>
        <dbReference type="Ensembl" id="ENSMMDP00005009920.1"/>
    </source>
</evidence>
<dbReference type="GeneTree" id="ENSGT00530000064359"/>
<evidence type="ECO:0000256" key="6">
    <source>
        <dbReference type="ARBA" id="ARBA00022989"/>
    </source>
</evidence>
<comment type="similarity">
    <text evidence="2 8">Belongs to the glycosyltransferase 92 family.</text>
</comment>
<proteinExistence type="inferred from homology"/>
<evidence type="ECO:0000256" key="3">
    <source>
        <dbReference type="ARBA" id="ARBA00022676"/>
    </source>
</evidence>
<protein>
    <recommendedName>
        <fullName evidence="8">Glycosyltransferase family 92 protein</fullName>
        <ecNumber evidence="8">2.4.1.-</ecNumber>
    </recommendedName>
</protein>
<reference evidence="9" key="1">
    <citation type="submission" date="2019-06" db="EMBL/GenBank/DDBJ databases">
        <authorList>
            <consortium name="Wellcome Sanger Institute Data Sharing"/>
        </authorList>
    </citation>
    <scope>NUCLEOTIDE SEQUENCE [LARGE SCALE GENOMIC DNA]</scope>
</reference>
<dbReference type="InParanoid" id="A0A667WWC1"/>
<keyword evidence="10" id="KW-1185">Reference proteome</keyword>
<keyword evidence="3 8" id="KW-0328">Glycosyltransferase</keyword>
<sequence>MLLKSCFSPFLKTFSDSEPTQLNTKQSLPCVPNRILILFTFSMYCSCPYKSDPLCRKKGPGELPTPIYRLCPFSSLSTYINQRNCPYFCPVILQVRVIAVVLRSEAAAYRCHLCCEGHKVSTPLHISEGHVNIHQDHFDFQYGTADIMCPVPSGCETPSHVSVTSAADVPEGTEGFYNMTVWIQQDLMEMLQLLGVSRVVIYKTSCDADTQRLLDYYTDKGFTEVIPWSMSDHLSVSQGWKPEIDPGDLHYYGQLPALNDCVYRYMYQSRYVALHDVDELILPQSVDRWNDLMPLLEQKNGADKCHLFENYMFPHTFKLPPPVSETHHLQDKENPTWQGISGVNILDHLYHEPNTNLVRDNFKVIVSPRAVIETSVHGLLSSYSSCVWVDNSLARMYHTSHLFWFKGSVNQRLKQQKQKKLN</sequence>
<evidence type="ECO:0000313" key="10">
    <source>
        <dbReference type="Proteomes" id="UP000472263"/>
    </source>
</evidence>
<evidence type="ECO:0000256" key="1">
    <source>
        <dbReference type="ARBA" id="ARBA00004167"/>
    </source>
</evidence>
<organism evidence="9 10">
    <name type="scientific">Myripristis murdjan</name>
    <name type="common">pinecone soldierfish</name>
    <dbReference type="NCBI Taxonomy" id="586833"/>
    <lineage>
        <taxon>Eukaryota</taxon>
        <taxon>Metazoa</taxon>
        <taxon>Chordata</taxon>
        <taxon>Craniata</taxon>
        <taxon>Vertebrata</taxon>
        <taxon>Euteleostomi</taxon>
        <taxon>Actinopterygii</taxon>
        <taxon>Neopterygii</taxon>
        <taxon>Teleostei</taxon>
        <taxon>Neoteleostei</taxon>
        <taxon>Acanthomorphata</taxon>
        <taxon>Holocentriformes</taxon>
        <taxon>Holocentridae</taxon>
        <taxon>Myripristis</taxon>
    </lineage>
</organism>
<reference evidence="9" key="3">
    <citation type="submission" date="2025-09" db="UniProtKB">
        <authorList>
            <consortium name="Ensembl"/>
        </authorList>
    </citation>
    <scope>IDENTIFICATION</scope>
</reference>